<reference evidence="2 3" key="1">
    <citation type="submission" date="2020-09" db="EMBL/GenBank/DDBJ databases">
        <title>De no assembly of potato wild relative species, Solanum commersonii.</title>
        <authorList>
            <person name="Cho K."/>
        </authorList>
    </citation>
    <scope>NUCLEOTIDE SEQUENCE [LARGE SCALE GENOMIC DNA]</scope>
    <source>
        <strain evidence="2">LZ3.2</strain>
        <tissue evidence="2">Leaf</tissue>
    </source>
</reference>
<dbReference type="AlphaFoldDB" id="A0A9J5WBA7"/>
<evidence type="ECO:0000313" key="2">
    <source>
        <dbReference type="EMBL" id="KAG5572230.1"/>
    </source>
</evidence>
<evidence type="ECO:0000313" key="3">
    <source>
        <dbReference type="Proteomes" id="UP000824120"/>
    </source>
</evidence>
<organism evidence="2 3">
    <name type="scientific">Solanum commersonii</name>
    <name type="common">Commerson's wild potato</name>
    <name type="synonym">Commerson's nightshade</name>
    <dbReference type="NCBI Taxonomy" id="4109"/>
    <lineage>
        <taxon>Eukaryota</taxon>
        <taxon>Viridiplantae</taxon>
        <taxon>Streptophyta</taxon>
        <taxon>Embryophyta</taxon>
        <taxon>Tracheophyta</taxon>
        <taxon>Spermatophyta</taxon>
        <taxon>Magnoliopsida</taxon>
        <taxon>eudicotyledons</taxon>
        <taxon>Gunneridae</taxon>
        <taxon>Pentapetalae</taxon>
        <taxon>asterids</taxon>
        <taxon>lamiids</taxon>
        <taxon>Solanales</taxon>
        <taxon>Solanaceae</taxon>
        <taxon>Solanoideae</taxon>
        <taxon>Solaneae</taxon>
        <taxon>Solanum</taxon>
    </lineage>
</organism>
<name>A0A9J5WBA7_SOLCO</name>
<dbReference type="Proteomes" id="UP000824120">
    <property type="component" value="Chromosome 12"/>
</dbReference>
<accession>A0A9J5WBA7</accession>
<feature type="non-terminal residue" evidence="2">
    <location>
        <position position="1"/>
    </location>
</feature>
<proteinExistence type="predicted"/>
<evidence type="ECO:0000256" key="1">
    <source>
        <dbReference type="SAM" id="MobiDB-lite"/>
    </source>
</evidence>
<feature type="region of interest" description="Disordered" evidence="1">
    <location>
        <begin position="30"/>
        <end position="69"/>
    </location>
</feature>
<sequence>MSRDIQWITNTNQRIKSSSSKVTVHFKELGAQKGDHRRPRLSLPNGPTCQFSPLTSKSSPNPPKSKLNTNTMKLKKDTYYPCPRGTQTSPDLAKIGHLMSFALKNDVNRFIIGQKYNIWHNSGKSLPPNHLMVCRVVFWLVEFYRTPSNLGVQMMDKVGLADLFGESPIELL</sequence>
<dbReference type="EMBL" id="JACXVP010000012">
    <property type="protein sequence ID" value="KAG5572230.1"/>
    <property type="molecule type" value="Genomic_DNA"/>
</dbReference>
<protein>
    <submittedName>
        <fullName evidence="2">Uncharacterized protein</fullName>
    </submittedName>
</protein>
<comment type="caution">
    <text evidence="2">The sequence shown here is derived from an EMBL/GenBank/DDBJ whole genome shotgun (WGS) entry which is preliminary data.</text>
</comment>
<keyword evidence="3" id="KW-1185">Reference proteome</keyword>
<feature type="compositionally biased region" description="Low complexity" evidence="1">
    <location>
        <begin position="52"/>
        <end position="69"/>
    </location>
</feature>
<gene>
    <name evidence="2" type="ORF">H5410_061996</name>
</gene>